<gene>
    <name evidence="1" type="ORF">CCAM_LOCUS43558</name>
</gene>
<proteinExistence type="predicted"/>
<keyword evidence="2" id="KW-1185">Reference proteome</keyword>
<evidence type="ECO:0000313" key="1">
    <source>
        <dbReference type="EMBL" id="VFR01783.1"/>
    </source>
</evidence>
<name>A0A484NLC8_9ASTE</name>
<dbReference type="AlphaFoldDB" id="A0A484NLC8"/>
<reference evidence="1 2" key="1">
    <citation type="submission" date="2018-04" db="EMBL/GenBank/DDBJ databases">
        <authorList>
            <person name="Vogel A."/>
        </authorList>
    </citation>
    <scope>NUCLEOTIDE SEQUENCE [LARGE SCALE GENOMIC DNA]</scope>
</reference>
<dbReference type="EMBL" id="OOIL02006791">
    <property type="protein sequence ID" value="VFR01783.1"/>
    <property type="molecule type" value="Genomic_DNA"/>
</dbReference>
<evidence type="ECO:0000313" key="2">
    <source>
        <dbReference type="Proteomes" id="UP000595140"/>
    </source>
</evidence>
<accession>A0A484NLC8</accession>
<organism evidence="1 2">
    <name type="scientific">Cuscuta campestris</name>
    <dbReference type="NCBI Taxonomy" id="132261"/>
    <lineage>
        <taxon>Eukaryota</taxon>
        <taxon>Viridiplantae</taxon>
        <taxon>Streptophyta</taxon>
        <taxon>Embryophyta</taxon>
        <taxon>Tracheophyta</taxon>
        <taxon>Spermatophyta</taxon>
        <taxon>Magnoliopsida</taxon>
        <taxon>eudicotyledons</taxon>
        <taxon>Gunneridae</taxon>
        <taxon>Pentapetalae</taxon>
        <taxon>asterids</taxon>
        <taxon>lamiids</taxon>
        <taxon>Solanales</taxon>
        <taxon>Convolvulaceae</taxon>
        <taxon>Cuscuteae</taxon>
        <taxon>Cuscuta</taxon>
        <taxon>Cuscuta subgen. Grammica</taxon>
        <taxon>Cuscuta sect. Cleistogrammica</taxon>
    </lineage>
</organism>
<dbReference type="Proteomes" id="UP000595140">
    <property type="component" value="Unassembled WGS sequence"/>
</dbReference>
<dbReference type="OrthoDB" id="661680at2759"/>
<sequence>MQELVEWSQCLLRLMDGKDGSQKPIFDVTSWPHPGRERPLFLGGIATKKVMIIFFSSFFFQECHLYLASAENRMEIEENKKAIERIWRRRLKIKFLNHCQKGNASSSSNPTDAEVFSLAKEIWGLGGVAVEQNGGKGEEEGIWTGNPALPSPFQLQLHHS</sequence>
<protein>
    <submittedName>
        <fullName evidence="1">Uncharacterized protein</fullName>
    </submittedName>
</protein>